<feature type="binding site" evidence="7">
    <location>
        <position position="229"/>
    </location>
    <ligand>
        <name>Zn(2+)</name>
        <dbReference type="ChEBI" id="CHEBI:29105"/>
        <label>3</label>
    </ligand>
</feature>
<dbReference type="Gene3D" id="3.20.20.150">
    <property type="entry name" value="Divalent-metal-dependent TIM barrel enzymes"/>
    <property type="match status" value="1"/>
</dbReference>
<dbReference type="PANTHER" id="PTHR21445:SF0">
    <property type="entry name" value="APURINIC-APYRIMIDINIC ENDONUCLEASE"/>
    <property type="match status" value="1"/>
</dbReference>
<keyword evidence="6 7" id="KW-0234">DNA repair</keyword>
<comment type="function">
    <text evidence="7">Endonuclease IV plays a role in DNA repair. It cleaves phosphodiester bonds at apurinic or apyrimidinic (AP) sites, generating a 3'-hydroxyl group and a 5'-terminal sugar phosphate.</text>
</comment>
<feature type="binding site" evidence="7">
    <location>
        <position position="66"/>
    </location>
    <ligand>
        <name>Zn(2+)</name>
        <dbReference type="ChEBI" id="CHEBI:29105"/>
        <label>1</label>
    </ligand>
</feature>
<dbReference type="PROSITE" id="PS00731">
    <property type="entry name" value="AP_NUCLEASE_F2_3"/>
    <property type="match status" value="1"/>
</dbReference>
<sequence>MLFGYHVSTAGGLHKAFDEAKELECTAIQIFVGSPQMWATPTVSDKEVEKFKTAQKNSNVKKVLVHSAYLPNPSSHKASLRNLSLKKLKDEAKIAYTIGADGYNFHCGSNQDSNQQGVAHAIATLNRLAELTDEKWPVKLILENDAGAGNRIGDTIEELGAIWKGLKNKKRFGFTLDTCHMFVSGIDLRTKKDISALLSKFDKLIGLTHLEFIHINDAKFGLGSKKDRHANIGEGEIGLTGFKYLLTNSKLKNVPFILETPRTGNLKSDLKDIRILKKMSNY</sequence>
<dbReference type="FunFam" id="3.20.20.150:FF:000001">
    <property type="entry name" value="Probable endonuclease 4"/>
    <property type="match status" value="1"/>
</dbReference>
<comment type="caution">
    <text evidence="9">The sequence shown here is derived from an EMBL/GenBank/DDBJ whole genome shotgun (WGS) entry which is preliminary data.</text>
</comment>
<feature type="binding site" evidence="7">
    <location>
        <position position="180"/>
    </location>
    <ligand>
        <name>Zn(2+)</name>
        <dbReference type="ChEBI" id="CHEBI:29105"/>
        <label>3</label>
    </ligand>
</feature>
<organism evidence="9 10">
    <name type="scientific">candidate division Kazan bacterium RIFCSPLOWO2_01_FULL_45_19</name>
    <dbReference type="NCBI Taxonomy" id="1798538"/>
    <lineage>
        <taxon>Bacteria</taxon>
        <taxon>Bacteria division Kazan-3B-28</taxon>
    </lineage>
</organism>
<feature type="binding site" evidence="7">
    <location>
        <position position="214"/>
    </location>
    <ligand>
        <name>Zn(2+)</name>
        <dbReference type="ChEBI" id="CHEBI:29105"/>
        <label>2</label>
    </ligand>
</feature>
<dbReference type="AlphaFoldDB" id="A0A1F4NPF3"/>
<feature type="binding site" evidence="7">
    <location>
        <position position="259"/>
    </location>
    <ligand>
        <name>Zn(2+)</name>
        <dbReference type="ChEBI" id="CHEBI:29105"/>
        <label>2</label>
    </ligand>
</feature>
<evidence type="ECO:0000256" key="4">
    <source>
        <dbReference type="ARBA" id="ARBA00022801"/>
    </source>
</evidence>
<comment type="cofactor">
    <cofactor evidence="7">
        <name>Zn(2+)</name>
        <dbReference type="ChEBI" id="CHEBI:29105"/>
    </cofactor>
    <text evidence="7">Binds 3 Zn(2+) ions.</text>
</comment>
<accession>A0A1F4NPF3</accession>
<comment type="similarity">
    <text evidence="1 7">Belongs to the AP endonuclease 2 family.</text>
</comment>
<keyword evidence="5 7" id="KW-0862">Zinc</keyword>
<dbReference type="HAMAP" id="MF_00152">
    <property type="entry name" value="Nfo"/>
    <property type="match status" value="1"/>
</dbReference>
<dbReference type="GO" id="GO:0003906">
    <property type="term" value="F:DNA-(apurinic or apyrimidinic site) endonuclease activity"/>
    <property type="evidence" value="ECO:0007669"/>
    <property type="project" value="TreeGrafter"/>
</dbReference>
<dbReference type="NCBIfam" id="TIGR00587">
    <property type="entry name" value="nfo"/>
    <property type="match status" value="1"/>
</dbReference>
<feature type="domain" description="Xylose isomerase-like TIM barrel" evidence="8">
    <location>
        <begin position="17"/>
        <end position="267"/>
    </location>
</feature>
<dbReference type="GO" id="GO:0008270">
    <property type="term" value="F:zinc ion binding"/>
    <property type="evidence" value="ECO:0007669"/>
    <property type="project" value="UniProtKB-UniRule"/>
</dbReference>
<dbReference type="InterPro" id="IPR018246">
    <property type="entry name" value="AP_endonuc_F2_Zn_BS"/>
</dbReference>
<dbReference type="GO" id="GO:0003677">
    <property type="term" value="F:DNA binding"/>
    <property type="evidence" value="ECO:0007669"/>
    <property type="project" value="InterPro"/>
</dbReference>
<evidence type="ECO:0000256" key="5">
    <source>
        <dbReference type="ARBA" id="ARBA00022833"/>
    </source>
</evidence>
<evidence type="ECO:0000313" key="9">
    <source>
        <dbReference type="EMBL" id="OGB73333.1"/>
    </source>
</evidence>
<feature type="binding site" evidence="7">
    <location>
        <position position="177"/>
    </location>
    <ligand>
        <name>Zn(2+)</name>
        <dbReference type="ChEBI" id="CHEBI:29105"/>
        <label>2</label>
    </ligand>
</feature>
<evidence type="ECO:0000256" key="1">
    <source>
        <dbReference type="ARBA" id="ARBA00005340"/>
    </source>
</evidence>
<dbReference type="CDD" id="cd00019">
    <property type="entry name" value="AP2Ec"/>
    <property type="match status" value="1"/>
</dbReference>
<evidence type="ECO:0000256" key="7">
    <source>
        <dbReference type="HAMAP-Rule" id="MF_00152"/>
    </source>
</evidence>
<dbReference type="InterPro" id="IPR013022">
    <property type="entry name" value="Xyl_isomerase-like_TIM-brl"/>
</dbReference>
<dbReference type="SUPFAM" id="SSF51658">
    <property type="entry name" value="Xylose isomerase-like"/>
    <property type="match status" value="1"/>
</dbReference>
<keyword evidence="3 7" id="KW-0227">DNA damage</keyword>
<evidence type="ECO:0000256" key="6">
    <source>
        <dbReference type="ARBA" id="ARBA00023204"/>
    </source>
</evidence>
<comment type="catalytic activity">
    <reaction evidence="7">
        <text>Endonucleolytic cleavage to 5'-phosphooligonucleotide end-products.</text>
        <dbReference type="EC" id="3.1.21.2"/>
    </reaction>
</comment>
<name>A0A1F4NPF3_UNCK3</name>
<dbReference type="EMBL" id="METD01000001">
    <property type="protein sequence ID" value="OGB73333.1"/>
    <property type="molecule type" value="Genomic_DNA"/>
</dbReference>
<dbReference type="GO" id="GO:0006284">
    <property type="term" value="P:base-excision repair"/>
    <property type="evidence" value="ECO:0007669"/>
    <property type="project" value="TreeGrafter"/>
</dbReference>
<dbReference type="GO" id="GO:0008081">
    <property type="term" value="F:phosphoric diester hydrolase activity"/>
    <property type="evidence" value="ECO:0007669"/>
    <property type="project" value="TreeGrafter"/>
</dbReference>
<evidence type="ECO:0000256" key="2">
    <source>
        <dbReference type="ARBA" id="ARBA00022723"/>
    </source>
</evidence>
<dbReference type="SMART" id="SM00518">
    <property type="entry name" value="AP2Ec"/>
    <property type="match status" value="1"/>
</dbReference>
<feature type="binding site" evidence="7">
    <location>
        <position position="106"/>
    </location>
    <ligand>
        <name>Zn(2+)</name>
        <dbReference type="ChEBI" id="CHEBI:29105"/>
        <label>1</label>
    </ligand>
</feature>
<dbReference type="PROSITE" id="PS51432">
    <property type="entry name" value="AP_NUCLEASE_F2_4"/>
    <property type="match status" value="1"/>
</dbReference>
<keyword evidence="7" id="KW-0540">Nuclease</keyword>
<dbReference type="EC" id="3.1.21.2" evidence="7"/>
<keyword evidence="4 7" id="KW-0378">Hydrolase</keyword>
<protein>
    <recommendedName>
        <fullName evidence="7">Probable endonuclease 4</fullName>
        <ecNumber evidence="7">3.1.21.2</ecNumber>
    </recommendedName>
    <alternativeName>
        <fullName evidence="7">Endodeoxyribonuclease IV</fullName>
    </alternativeName>
    <alternativeName>
        <fullName evidence="7">Endonuclease IV</fullName>
    </alternativeName>
</protein>
<proteinExistence type="inferred from homology"/>
<feature type="binding site" evidence="7">
    <location>
        <position position="143"/>
    </location>
    <ligand>
        <name>Zn(2+)</name>
        <dbReference type="ChEBI" id="CHEBI:29105"/>
        <label>1</label>
    </ligand>
</feature>
<evidence type="ECO:0000313" key="10">
    <source>
        <dbReference type="Proteomes" id="UP000178085"/>
    </source>
</evidence>
<feature type="binding site" evidence="7">
    <location>
        <position position="227"/>
    </location>
    <ligand>
        <name>Zn(2+)</name>
        <dbReference type="ChEBI" id="CHEBI:29105"/>
        <label>3</label>
    </ligand>
</feature>
<keyword evidence="7" id="KW-0255">Endonuclease</keyword>
<evidence type="ECO:0000256" key="3">
    <source>
        <dbReference type="ARBA" id="ARBA00022763"/>
    </source>
</evidence>
<evidence type="ECO:0000259" key="8">
    <source>
        <dbReference type="Pfam" id="PF01261"/>
    </source>
</evidence>
<dbReference type="PROSITE" id="PS00730">
    <property type="entry name" value="AP_NUCLEASE_F2_2"/>
    <property type="match status" value="1"/>
</dbReference>
<dbReference type="InterPro" id="IPR036237">
    <property type="entry name" value="Xyl_isomerase-like_sf"/>
</dbReference>
<dbReference type="Pfam" id="PF01261">
    <property type="entry name" value="AP_endonuc_2"/>
    <property type="match status" value="1"/>
</dbReference>
<dbReference type="Proteomes" id="UP000178085">
    <property type="component" value="Unassembled WGS sequence"/>
</dbReference>
<reference evidence="9 10" key="1">
    <citation type="journal article" date="2016" name="Nat. Commun.">
        <title>Thousands of microbial genomes shed light on interconnected biogeochemical processes in an aquifer system.</title>
        <authorList>
            <person name="Anantharaman K."/>
            <person name="Brown C.T."/>
            <person name="Hug L.A."/>
            <person name="Sharon I."/>
            <person name="Castelle C.J."/>
            <person name="Probst A.J."/>
            <person name="Thomas B.C."/>
            <person name="Singh A."/>
            <person name="Wilkins M.J."/>
            <person name="Karaoz U."/>
            <person name="Brodie E.L."/>
            <person name="Williams K.H."/>
            <person name="Hubbard S.S."/>
            <person name="Banfield J.F."/>
        </authorList>
    </citation>
    <scope>NUCLEOTIDE SEQUENCE [LARGE SCALE GENOMIC DNA]</scope>
</reference>
<keyword evidence="2 7" id="KW-0479">Metal-binding</keyword>
<gene>
    <name evidence="7" type="primary">nfo</name>
    <name evidence="9" type="ORF">A3K51_00425</name>
</gene>
<dbReference type="InterPro" id="IPR001719">
    <property type="entry name" value="AP_endonuc_2"/>
</dbReference>
<feature type="binding site" evidence="7">
    <location>
        <position position="143"/>
    </location>
    <ligand>
        <name>Zn(2+)</name>
        <dbReference type="ChEBI" id="CHEBI:29105"/>
        <label>2</label>
    </ligand>
</feature>
<dbReference type="PANTHER" id="PTHR21445">
    <property type="entry name" value="ENDONUCLEASE IV ENDODEOXYRIBONUCLEASE IV"/>
    <property type="match status" value="1"/>
</dbReference>
<dbReference type="GO" id="GO:0008833">
    <property type="term" value="F:deoxyribonuclease IV (phage-T4-induced) activity"/>
    <property type="evidence" value="ECO:0007669"/>
    <property type="project" value="UniProtKB-UniRule"/>
</dbReference>